<proteinExistence type="predicted"/>
<evidence type="ECO:0000313" key="4">
    <source>
        <dbReference type="Proteomes" id="UP001281410"/>
    </source>
</evidence>
<dbReference type="InterPro" id="IPR045135">
    <property type="entry name" value="Rpn7_N"/>
</dbReference>
<dbReference type="Proteomes" id="UP001281410">
    <property type="component" value="Unassembled WGS sequence"/>
</dbReference>
<name>A0AAD9ZSY5_9ROSI</name>
<keyword evidence="1" id="KW-0732">Signal</keyword>
<evidence type="ECO:0000313" key="3">
    <source>
        <dbReference type="EMBL" id="KAK3190095.1"/>
    </source>
</evidence>
<reference evidence="3" key="1">
    <citation type="journal article" date="2023" name="Plant J.">
        <title>Genome sequences and population genomics provide insights into the demographic history, inbreeding, and mutation load of two 'living fossil' tree species of Dipteronia.</title>
        <authorList>
            <person name="Feng Y."/>
            <person name="Comes H.P."/>
            <person name="Chen J."/>
            <person name="Zhu S."/>
            <person name="Lu R."/>
            <person name="Zhang X."/>
            <person name="Li P."/>
            <person name="Qiu J."/>
            <person name="Olsen K.M."/>
            <person name="Qiu Y."/>
        </authorList>
    </citation>
    <scope>NUCLEOTIDE SEQUENCE</scope>
    <source>
        <strain evidence="3">NBL</strain>
    </source>
</reference>
<gene>
    <name evidence="3" type="ORF">Dsin_029656</name>
</gene>
<protein>
    <recommendedName>
        <fullName evidence="2">26S proteasome regulatory subunit Rpn7 N-terminal domain-containing protein</fullName>
    </recommendedName>
</protein>
<organism evidence="3 4">
    <name type="scientific">Dipteronia sinensis</name>
    <dbReference type="NCBI Taxonomy" id="43782"/>
    <lineage>
        <taxon>Eukaryota</taxon>
        <taxon>Viridiplantae</taxon>
        <taxon>Streptophyta</taxon>
        <taxon>Embryophyta</taxon>
        <taxon>Tracheophyta</taxon>
        <taxon>Spermatophyta</taxon>
        <taxon>Magnoliopsida</taxon>
        <taxon>eudicotyledons</taxon>
        <taxon>Gunneridae</taxon>
        <taxon>Pentapetalae</taxon>
        <taxon>rosids</taxon>
        <taxon>malvids</taxon>
        <taxon>Sapindales</taxon>
        <taxon>Sapindaceae</taxon>
        <taxon>Hippocastanoideae</taxon>
        <taxon>Acereae</taxon>
        <taxon>Dipteronia</taxon>
    </lineage>
</organism>
<comment type="caution">
    <text evidence="3">The sequence shown here is derived from an EMBL/GenBank/DDBJ whole genome shotgun (WGS) entry which is preliminary data.</text>
</comment>
<sequence length="84" mass="9634">MRIKDPNTLYWLTFCFTLARIADAAENLVESEVREAHLAKSLFYIQIGDKDKALKQLKLGFMYMDFDLISKSIDKAIGGDWIST</sequence>
<dbReference type="AlphaFoldDB" id="A0AAD9ZSY5"/>
<feature type="signal peptide" evidence="1">
    <location>
        <begin position="1"/>
        <end position="24"/>
    </location>
</feature>
<keyword evidence="4" id="KW-1185">Reference proteome</keyword>
<feature type="domain" description="26S proteasome regulatory subunit Rpn7 N-terminal" evidence="2">
    <location>
        <begin position="20"/>
        <end position="57"/>
    </location>
</feature>
<evidence type="ECO:0000256" key="1">
    <source>
        <dbReference type="SAM" id="SignalP"/>
    </source>
</evidence>
<evidence type="ECO:0000259" key="2">
    <source>
        <dbReference type="Pfam" id="PF10602"/>
    </source>
</evidence>
<feature type="chain" id="PRO_5042285260" description="26S proteasome regulatory subunit Rpn7 N-terminal domain-containing protein" evidence="1">
    <location>
        <begin position="25"/>
        <end position="84"/>
    </location>
</feature>
<dbReference type="Pfam" id="PF10602">
    <property type="entry name" value="RPN7"/>
    <property type="match status" value="1"/>
</dbReference>
<accession>A0AAD9ZSY5</accession>
<dbReference type="EMBL" id="JANJYJ010000009">
    <property type="protein sequence ID" value="KAK3190095.1"/>
    <property type="molecule type" value="Genomic_DNA"/>
</dbReference>